<evidence type="ECO:0000313" key="2">
    <source>
        <dbReference type="EMBL" id="KAG5590162.1"/>
    </source>
</evidence>
<name>A0A9J5XQU3_SOLCO</name>
<gene>
    <name evidence="2" type="ORF">H5410_040676</name>
</gene>
<organism evidence="2 3">
    <name type="scientific">Solanum commersonii</name>
    <name type="common">Commerson's wild potato</name>
    <name type="synonym">Commerson's nightshade</name>
    <dbReference type="NCBI Taxonomy" id="4109"/>
    <lineage>
        <taxon>Eukaryota</taxon>
        <taxon>Viridiplantae</taxon>
        <taxon>Streptophyta</taxon>
        <taxon>Embryophyta</taxon>
        <taxon>Tracheophyta</taxon>
        <taxon>Spermatophyta</taxon>
        <taxon>Magnoliopsida</taxon>
        <taxon>eudicotyledons</taxon>
        <taxon>Gunneridae</taxon>
        <taxon>Pentapetalae</taxon>
        <taxon>asterids</taxon>
        <taxon>lamiids</taxon>
        <taxon>Solanales</taxon>
        <taxon>Solanaceae</taxon>
        <taxon>Solanoideae</taxon>
        <taxon>Solaneae</taxon>
        <taxon>Solanum</taxon>
    </lineage>
</organism>
<keyword evidence="3" id="KW-1185">Reference proteome</keyword>
<dbReference type="AlphaFoldDB" id="A0A9J5XQU3"/>
<accession>A0A9J5XQU3</accession>
<reference evidence="2 3" key="1">
    <citation type="submission" date="2020-09" db="EMBL/GenBank/DDBJ databases">
        <title>De no assembly of potato wild relative species, Solanum commersonii.</title>
        <authorList>
            <person name="Cho K."/>
        </authorList>
    </citation>
    <scope>NUCLEOTIDE SEQUENCE [LARGE SCALE GENOMIC DNA]</scope>
    <source>
        <strain evidence="2">LZ3.2</strain>
        <tissue evidence="2">Leaf</tissue>
    </source>
</reference>
<feature type="compositionally biased region" description="Acidic residues" evidence="1">
    <location>
        <begin position="53"/>
        <end position="69"/>
    </location>
</feature>
<dbReference type="OrthoDB" id="1300224at2759"/>
<proteinExistence type="predicted"/>
<protein>
    <submittedName>
        <fullName evidence="2">Uncharacterized protein</fullName>
    </submittedName>
</protein>
<dbReference type="EMBL" id="JACXVP010000008">
    <property type="protein sequence ID" value="KAG5590162.1"/>
    <property type="molecule type" value="Genomic_DNA"/>
</dbReference>
<feature type="compositionally biased region" description="Polar residues" evidence="1">
    <location>
        <begin position="80"/>
        <end position="103"/>
    </location>
</feature>
<comment type="caution">
    <text evidence="2">The sequence shown here is derived from an EMBL/GenBank/DDBJ whole genome shotgun (WGS) entry which is preliminary data.</text>
</comment>
<evidence type="ECO:0000313" key="3">
    <source>
        <dbReference type="Proteomes" id="UP000824120"/>
    </source>
</evidence>
<sequence length="103" mass="11463">MTENIGTSLYFHVSATFDANDYYRENITQDKPIDLVNIDDRDLPNYGSPSASDSDDLPNTEASSSDDDYLAPNWSPRPMSMSSFNGEESFSLPTQQHVVTSSM</sequence>
<feature type="non-terminal residue" evidence="2">
    <location>
        <position position="103"/>
    </location>
</feature>
<evidence type="ECO:0000256" key="1">
    <source>
        <dbReference type="SAM" id="MobiDB-lite"/>
    </source>
</evidence>
<dbReference type="Proteomes" id="UP000824120">
    <property type="component" value="Chromosome 8"/>
</dbReference>
<feature type="region of interest" description="Disordered" evidence="1">
    <location>
        <begin position="35"/>
        <end position="103"/>
    </location>
</feature>